<dbReference type="EMBL" id="JACI01000001">
    <property type="protein sequence ID" value="OAQ15014.1"/>
    <property type="molecule type" value="Genomic_DNA"/>
</dbReference>
<sequence length="181" mass="20403">MAPRSSIEKLPEDVRRWLERALTENGFSGYVELEELLKEKGYQISKSAIHRYGQKIENRLKAIKESAEIAKLITDQVDDEGDSQSDALMRLVQTDLMNLLIDARNVDELDIKDRMKILGNIGKNIAAMTNASVKLKQHQAETKQKLQAKLDELAKNAGQNGTDLPTLELVRQSILEVYGLN</sequence>
<dbReference type="AlphaFoldDB" id="A0A179CYM8"/>
<evidence type="ECO:0000313" key="1">
    <source>
        <dbReference type="EMBL" id="OAQ15014.1"/>
    </source>
</evidence>
<organism evidence="1 2">
    <name type="scientific">Bibersteinia trehalosi Y31</name>
    <dbReference type="NCBI Taxonomy" id="1261658"/>
    <lineage>
        <taxon>Bacteria</taxon>
        <taxon>Pseudomonadati</taxon>
        <taxon>Pseudomonadota</taxon>
        <taxon>Gammaproteobacteria</taxon>
        <taxon>Pasteurellales</taxon>
        <taxon>Pasteurellaceae</taxon>
        <taxon>Bibersteinia</taxon>
    </lineage>
</organism>
<dbReference type="Proteomes" id="UP000078358">
    <property type="component" value="Unassembled WGS sequence"/>
</dbReference>
<evidence type="ECO:0008006" key="3">
    <source>
        <dbReference type="Google" id="ProtNLM"/>
    </source>
</evidence>
<dbReference type="InterPro" id="IPR021874">
    <property type="entry name" value="Phage_Mu_Gp27"/>
</dbReference>
<name>A0A179CYM8_BIBTR</name>
<evidence type="ECO:0000313" key="2">
    <source>
        <dbReference type="Proteomes" id="UP000078358"/>
    </source>
</evidence>
<accession>A0A179CYM8</accession>
<dbReference type="RefSeq" id="WP_064317876.1">
    <property type="nucleotide sequence ID" value="NZ_JACI01000001.1"/>
</dbReference>
<comment type="caution">
    <text evidence="1">The sequence shown here is derived from an EMBL/GenBank/DDBJ whole genome shotgun (WGS) entry which is preliminary data.</text>
</comment>
<proteinExistence type="predicted"/>
<dbReference type="Pfam" id="PF11985">
    <property type="entry name" value="Phage_Mu_Gp27"/>
    <property type="match status" value="1"/>
</dbReference>
<reference evidence="1 2" key="1">
    <citation type="submission" date="2014-01" db="EMBL/GenBank/DDBJ databases">
        <authorList>
            <person name="Zuccon D."/>
        </authorList>
    </citation>
    <scope>NUCLEOTIDE SEQUENCE [LARGE SCALE GENOMIC DNA]</scope>
    <source>
        <strain evidence="1 2">Y31</strain>
    </source>
</reference>
<dbReference type="PATRIC" id="fig|1261658.3.peg.49"/>
<gene>
    <name evidence="1" type="ORF">F480_00240</name>
</gene>
<protein>
    <recommendedName>
        <fullName evidence="3">Terminase</fullName>
    </recommendedName>
</protein>